<gene>
    <name evidence="2" type="ORF">NHX12_029565</name>
</gene>
<accession>A0A9Q0E9M7</accession>
<feature type="compositionally biased region" description="Basic and acidic residues" evidence="1">
    <location>
        <begin position="7"/>
        <end position="18"/>
    </location>
</feature>
<feature type="region of interest" description="Disordered" evidence="1">
    <location>
        <begin position="35"/>
        <end position="58"/>
    </location>
</feature>
<dbReference type="AlphaFoldDB" id="A0A9Q0E9M7"/>
<feature type="region of interest" description="Disordered" evidence="1">
    <location>
        <begin position="1"/>
        <end position="22"/>
    </location>
</feature>
<protein>
    <submittedName>
        <fullName evidence="2">Uncharacterized protein</fullName>
    </submittedName>
</protein>
<sequence length="58" mass="6658">VTTTSPRDSKDEDPREKPPAGCKRMQIRSVLTWHYGTPMANHSPGNRRPAGEKWEMEH</sequence>
<dbReference type="EMBL" id="JANIIK010000046">
    <property type="protein sequence ID" value="KAJ3601801.1"/>
    <property type="molecule type" value="Genomic_DNA"/>
</dbReference>
<feature type="non-terminal residue" evidence="2">
    <location>
        <position position="1"/>
    </location>
</feature>
<reference evidence="2" key="1">
    <citation type="submission" date="2022-07" db="EMBL/GenBank/DDBJ databases">
        <title>Chromosome-level genome of Muraenolepis orangiensis.</title>
        <authorList>
            <person name="Kim J."/>
        </authorList>
    </citation>
    <scope>NUCLEOTIDE SEQUENCE</scope>
    <source>
        <strain evidence="2">KU_S4_2022</strain>
        <tissue evidence="2">Muscle</tissue>
    </source>
</reference>
<name>A0A9Q0E9M7_9TELE</name>
<evidence type="ECO:0000256" key="1">
    <source>
        <dbReference type="SAM" id="MobiDB-lite"/>
    </source>
</evidence>
<dbReference type="Proteomes" id="UP001148018">
    <property type="component" value="Unassembled WGS sequence"/>
</dbReference>
<organism evidence="2 3">
    <name type="scientific">Muraenolepis orangiensis</name>
    <name type="common">Patagonian moray cod</name>
    <dbReference type="NCBI Taxonomy" id="630683"/>
    <lineage>
        <taxon>Eukaryota</taxon>
        <taxon>Metazoa</taxon>
        <taxon>Chordata</taxon>
        <taxon>Craniata</taxon>
        <taxon>Vertebrata</taxon>
        <taxon>Euteleostomi</taxon>
        <taxon>Actinopterygii</taxon>
        <taxon>Neopterygii</taxon>
        <taxon>Teleostei</taxon>
        <taxon>Neoteleostei</taxon>
        <taxon>Acanthomorphata</taxon>
        <taxon>Zeiogadaria</taxon>
        <taxon>Gadariae</taxon>
        <taxon>Gadiformes</taxon>
        <taxon>Muraenolepidoidei</taxon>
        <taxon>Muraenolepididae</taxon>
        <taxon>Muraenolepis</taxon>
    </lineage>
</organism>
<evidence type="ECO:0000313" key="3">
    <source>
        <dbReference type="Proteomes" id="UP001148018"/>
    </source>
</evidence>
<keyword evidence="3" id="KW-1185">Reference proteome</keyword>
<proteinExistence type="predicted"/>
<comment type="caution">
    <text evidence="2">The sequence shown here is derived from an EMBL/GenBank/DDBJ whole genome shotgun (WGS) entry which is preliminary data.</text>
</comment>
<feature type="compositionally biased region" description="Basic and acidic residues" evidence="1">
    <location>
        <begin position="49"/>
        <end position="58"/>
    </location>
</feature>
<evidence type="ECO:0000313" key="2">
    <source>
        <dbReference type="EMBL" id="KAJ3601801.1"/>
    </source>
</evidence>